<reference evidence="6" key="1">
    <citation type="submission" date="2020-05" db="EMBL/GenBank/DDBJ databases">
        <authorList>
            <person name="Chiriac C."/>
            <person name="Salcher M."/>
            <person name="Ghai R."/>
            <person name="Kavagutti S V."/>
        </authorList>
    </citation>
    <scope>NUCLEOTIDE SEQUENCE</scope>
</reference>
<dbReference type="Pfam" id="PF02668">
    <property type="entry name" value="TauD"/>
    <property type="match status" value="1"/>
</dbReference>
<dbReference type="Gene3D" id="3.60.130.10">
    <property type="entry name" value="Clavaminate synthase-like"/>
    <property type="match status" value="1"/>
</dbReference>
<name>A0A6J7FIB3_9ZZZZ</name>
<keyword evidence="1" id="KW-0479">Metal-binding</keyword>
<dbReference type="InterPro" id="IPR042098">
    <property type="entry name" value="TauD-like_sf"/>
</dbReference>
<keyword evidence="3" id="KW-0408">Iron</keyword>
<dbReference type="SUPFAM" id="SSF51197">
    <property type="entry name" value="Clavaminate synthase-like"/>
    <property type="match status" value="1"/>
</dbReference>
<accession>A0A6J7FIB3</accession>
<dbReference type="PANTHER" id="PTHR10696:SF56">
    <property type="entry name" value="TAUD_TFDA-LIKE DOMAIN-CONTAINING PROTEIN"/>
    <property type="match status" value="1"/>
</dbReference>
<dbReference type="InterPro" id="IPR003819">
    <property type="entry name" value="TauD/TfdA-like"/>
</dbReference>
<proteinExistence type="predicted"/>
<dbReference type="GO" id="GO:0016491">
    <property type="term" value="F:oxidoreductase activity"/>
    <property type="evidence" value="ECO:0007669"/>
    <property type="project" value="UniProtKB-KW"/>
</dbReference>
<evidence type="ECO:0000256" key="2">
    <source>
        <dbReference type="ARBA" id="ARBA00023002"/>
    </source>
</evidence>
<dbReference type="PANTHER" id="PTHR10696">
    <property type="entry name" value="GAMMA-BUTYROBETAINE HYDROXYLASE-RELATED"/>
    <property type="match status" value="1"/>
</dbReference>
<sequence length="297" mass="32218">MCSALYVDDEALVRSAAQRTALLPVGLRDRVEAFGAHPEPLGCLLLRGLPVGHLPPTPVEPTTPTTKDDASELLLLSVANLLGEPVGYQPEHGGDVVQNIVPVRSSSVRQTSTSSRVELMFHTEAAFHPHRPRFLLLLCLRGDPQARTTVASINAALPHLSSPVIETLFQPRFRCAVDESYLHGRNNVLGAPIAVLTGRHTNPAMVFDEDLMVGTDEAADDALRQLGEALSAHHDGIVLESGDLVIIDNDMVVHGRSPFAPRFDGTDRWLQRAFVVTNLAASHNERTGRMITTVFGD</sequence>
<evidence type="ECO:0000256" key="1">
    <source>
        <dbReference type="ARBA" id="ARBA00022723"/>
    </source>
</evidence>
<gene>
    <name evidence="6" type="ORF">UFOPK3376_03128</name>
</gene>
<evidence type="ECO:0000259" key="5">
    <source>
        <dbReference type="Pfam" id="PF02668"/>
    </source>
</evidence>
<evidence type="ECO:0000313" key="6">
    <source>
        <dbReference type="EMBL" id="CAB4895402.1"/>
    </source>
</evidence>
<dbReference type="GO" id="GO:0005506">
    <property type="term" value="F:iron ion binding"/>
    <property type="evidence" value="ECO:0007669"/>
    <property type="project" value="InterPro"/>
</dbReference>
<organism evidence="6">
    <name type="scientific">freshwater metagenome</name>
    <dbReference type="NCBI Taxonomy" id="449393"/>
    <lineage>
        <taxon>unclassified sequences</taxon>
        <taxon>metagenomes</taxon>
        <taxon>ecological metagenomes</taxon>
    </lineage>
</organism>
<dbReference type="EMBL" id="CAFBLP010000140">
    <property type="protein sequence ID" value="CAB4895402.1"/>
    <property type="molecule type" value="Genomic_DNA"/>
</dbReference>
<dbReference type="PIRSF" id="PIRSF019543">
    <property type="entry name" value="Clavaminate_syn"/>
    <property type="match status" value="1"/>
</dbReference>
<keyword evidence="4" id="KW-0045">Antibiotic biosynthesis</keyword>
<feature type="domain" description="TauD/TfdA-like" evidence="5">
    <location>
        <begin position="43"/>
        <end position="273"/>
    </location>
</feature>
<evidence type="ECO:0000256" key="4">
    <source>
        <dbReference type="ARBA" id="ARBA00023194"/>
    </source>
</evidence>
<dbReference type="InterPro" id="IPR050411">
    <property type="entry name" value="AlphaKG_dependent_hydroxylases"/>
</dbReference>
<evidence type="ECO:0000256" key="3">
    <source>
        <dbReference type="ARBA" id="ARBA00023004"/>
    </source>
</evidence>
<protein>
    <submittedName>
        <fullName evidence="6">Unannotated protein</fullName>
    </submittedName>
</protein>
<dbReference type="GO" id="GO:0017000">
    <property type="term" value="P:antibiotic biosynthetic process"/>
    <property type="evidence" value="ECO:0007669"/>
    <property type="project" value="UniProtKB-KW"/>
</dbReference>
<keyword evidence="2" id="KW-0560">Oxidoreductase</keyword>
<dbReference type="AlphaFoldDB" id="A0A6J7FIB3"/>
<dbReference type="InterPro" id="IPR014503">
    <property type="entry name" value="Clavaminate_syn-like"/>
</dbReference>